<reference evidence="1" key="2">
    <citation type="journal article" date="2023" name="Int. J. Mol. Sci.">
        <title>De Novo Assembly and Annotation of 11 Diverse Shrub Willow (Salix) Genomes Reveals Novel Gene Organization in Sex-Linked Regions.</title>
        <authorList>
            <person name="Hyden B."/>
            <person name="Feng K."/>
            <person name="Yates T.B."/>
            <person name="Jawdy S."/>
            <person name="Cereghino C."/>
            <person name="Smart L.B."/>
            <person name="Muchero W."/>
        </authorList>
    </citation>
    <scope>NUCLEOTIDE SEQUENCE</scope>
    <source>
        <tissue evidence="1">Shoot tip</tissue>
    </source>
</reference>
<organism evidence="1 2">
    <name type="scientific">Salix suchowensis</name>
    <dbReference type="NCBI Taxonomy" id="1278906"/>
    <lineage>
        <taxon>Eukaryota</taxon>
        <taxon>Viridiplantae</taxon>
        <taxon>Streptophyta</taxon>
        <taxon>Embryophyta</taxon>
        <taxon>Tracheophyta</taxon>
        <taxon>Spermatophyta</taxon>
        <taxon>Magnoliopsida</taxon>
        <taxon>eudicotyledons</taxon>
        <taxon>Gunneridae</taxon>
        <taxon>Pentapetalae</taxon>
        <taxon>rosids</taxon>
        <taxon>fabids</taxon>
        <taxon>Malpighiales</taxon>
        <taxon>Salicaceae</taxon>
        <taxon>Saliceae</taxon>
        <taxon>Salix</taxon>
    </lineage>
</organism>
<gene>
    <name evidence="1" type="ORF">OIU77_008020</name>
</gene>
<feature type="non-terminal residue" evidence="1">
    <location>
        <position position="25"/>
    </location>
</feature>
<comment type="caution">
    <text evidence="1">The sequence shown here is derived from an EMBL/GenBank/DDBJ whole genome shotgun (WGS) entry which is preliminary data.</text>
</comment>
<sequence length="25" mass="2931">MNYYGYEQKSAMTGGCEERERMVVV</sequence>
<proteinExistence type="predicted"/>
<keyword evidence="2" id="KW-1185">Reference proteome</keyword>
<reference evidence="1" key="1">
    <citation type="submission" date="2022-10" db="EMBL/GenBank/DDBJ databases">
        <authorList>
            <person name="Hyden B.L."/>
            <person name="Feng K."/>
            <person name="Yates T."/>
            <person name="Jawdy S."/>
            <person name="Smart L.B."/>
            <person name="Muchero W."/>
        </authorList>
    </citation>
    <scope>NUCLEOTIDE SEQUENCE</scope>
    <source>
        <tissue evidence="1">Shoot tip</tissue>
    </source>
</reference>
<dbReference type="Proteomes" id="UP001141253">
    <property type="component" value="Chromosome 15W"/>
</dbReference>
<evidence type="ECO:0000313" key="2">
    <source>
        <dbReference type="Proteomes" id="UP001141253"/>
    </source>
</evidence>
<accession>A0ABQ9AI95</accession>
<evidence type="ECO:0000313" key="1">
    <source>
        <dbReference type="EMBL" id="KAJ6340181.1"/>
    </source>
</evidence>
<protein>
    <submittedName>
        <fullName evidence="1">Uncharacterized protein</fullName>
    </submittedName>
</protein>
<dbReference type="EMBL" id="JAPFFI010000020">
    <property type="protein sequence ID" value="KAJ6340181.1"/>
    <property type="molecule type" value="Genomic_DNA"/>
</dbReference>
<name>A0ABQ9AI95_9ROSI</name>